<dbReference type="PRINTS" id="PR00053">
    <property type="entry name" value="FORKHEAD"/>
</dbReference>
<accession>A0A3P8VS25</accession>
<dbReference type="SUPFAM" id="SSF46785">
    <property type="entry name" value="Winged helix' DNA-binding domain"/>
    <property type="match status" value="1"/>
</dbReference>
<dbReference type="PROSITE" id="PS00657">
    <property type="entry name" value="FORK_HEAD_1"/>
    <property type="match status" value="1"/>
</dbReference>
<evidence type="ECO:0000313" key="13">
    <source>
        <dbReference type="Proteomes" id="UP000265120"/>
    </source>
</evidence>
<keyword evidence="2" id="KW-0970">Cilium biogenesis/degradation</keyword>
<evidence type="ECO:0000256" key="6">
    <source>
        <dbReference type="ARBA" id="ARBA00023163"/>
    </source>
</evidence>
<evidence type="ECO:0000256" key="5">
    <source>
        <dbReference type="ARBA" id="ARBA00023159"/>
    </source>
</evidence>
<keyword evidence="6" id="KW-0804">Transcription</keyword>
<feature type="region of interest" description="Disordered" evidence="10">
    <location>
        <begin position="76"/>
        <end position="106"/>
    </location>
</feature>
<dbReference type="GeneTree" id="ENSGT00940000164514"/>
<dbReference type="InterPro" id="IPR018122">
    <property type="entry name" value="TF_fork_head_CS_1"/>
</dbReference>
<keyword evidence="7 9" id="KW-0539">Nucleus</keyword>
<dbReference type="InterPro" id="IPR030456">
    <property type="entry name" value="TF_fork_head_CS_2"/>
</dbReference>
<feature type="domain" description="Fork-head" evidence="11">
    <location>
        <begin position="142"/>
        <end position="236"/>
    </location>
</feature>
<dbReference type="RefSeq" id="XP_024920395.1">
    <property type="nucleotide sequence ID" value="XM_025064627.1"/>
</dbReference>
<sequence>MLSLTSSDPWPEGSVALEEEVVTAAAQAEQRDSGVSISVSDVSISSSVCLDDSLTSLQWLQEFSILSANVPQQPFQHQTGLFGHRPPGSDAPASPLAGDPASMGTPLTPGKPTAAAYCRMQPIVAHGHCPDEVDYKTNADVKPPYSYATLICMAMQASKKSKITLSCIYKWITENFCYYKHADPTWQNSIRHNLSLNKCFIKVPRQKDEPGKGGFWKIDPQYAERLLSGAYKKRRMPPVQINPALQNRLRINLQPSSRNPYSPPGATLSLNINPESQQLLREFEEATEADQNWDPHLAKGTMLGSWPVVRGRGGQKRKQSLGSRAGAIKAPRRCSSPLLSVDEHKEVGPLKGDFDWDALLDSALSGELSLEEGDHLDPIEGVEDLTVRGTHISPAEVPAGTGDFHVLLETHRNNEVSDLDEETFLATAFLENPWPEEEEQVNNDFLCTSTVNLDQLFDLGDSLNGDSSTRIDALL</sequence>
<feature type="DNA-binding region" description="Fork-head" evidence="9">
    <location>
        <begin position="142"/>
        <end position="236"/>
    </location>
</feature>
<dbReference type="OMA" id="WARPLTV"/>
<dbReference type="PANTHER" id="PTHR46805:SF2">
    <property type="entry name" value="FORKHEAD BOX PROTEIN J1-A"/>
    <property type="match status" value="1"/>
</dbReference>
<dbReference type="FunCoup" id="A0A3P8VS25">
    <property type="interactions" value="912"/>
</dbReference>
<evidence type="ECO:0000256" key="3">
    <source>
        <dbReference type="ARBA" id="ARBA00023015"/>
    </source>
</evidence>
<dbReference type="InterPro" id="IPR047512">
    <property type="entry name" value="FH_FOXJ1"/>
</dbReference>
<evidence type="ECO:0000256" key="7">
    <source>
        <dbReference type="ARBA" id="ARBA00023242"/>
    </source>
</evidence>
<feature type="region of interest" description="Disordered" evidence="10">
    <location>
        <begin position="305"/>
        <end position="324"/>
    </location>
</feature>
<dbReference type="STRING" id="244447.ENSCSEP00000015260"/>
<organism evidence="12 13">
    <name type="scientific">Cynoglossus semilaevis</name>
    <name type="common">Tongue sole</name>
    <dbReference type="NCBI Taxonomy" id="244447"/>
    <lineage>
        <taxon>Eukaryota</taxon>
        <taxon>Metazoa</taxon>
        <taxon>Chordata</taxon>
        <taxon>Craniata</taxon>
        <taxon>Vertebrata</taxon>
        <taxon>Euteleostomi</taxon>
        <taxon>Actinopterygii</taxon>
        <taxon>Neopterygii</taxon>
        <taxon>Teleostei</taxon>
        <taxon>Neoteleostei</taxon>
        <taxon>Acanthomorphata</taxon>
        <taxon>Carangaria</taxon>
        <taxon>Pleuronectiformes</taxon>
        <taxon>Pleuronectoidei</taxon>
        <taxon>Cynoglossidae</taxon>
        <taxon>Cynoglossinae</taxon>
        <taxon>Cynoglossus</taxon>
    </lineage>
</organism>
<keyword evidence="5" id="KW-0010">Activator</keyword>
<dbReference type="InterPro" id="IPR036388">
    <property type="entry name" value="WH-like_DNA-bd_sf"/>
</dbReference>
<dbReference type="InParanoid" id="A0A3P8VS25"/>
<dbReference type="PANTHER" id="PTHR46805">
    <property type="entry name" value="FORKHEAD BOX PROTEIN J1"/>
    <property type="match status" value="1"/>
</dbReference>
<evidence type="ECO:0000256" key="9">
    <source>
        <dbReference type="PROSITE-ProRule" id="PRU00089"/>
    </source>
</evidence>
<dbReference type="SMART" id="SM00339">
    <property type="entry name" value="FH"/>
    <property type="match status" value="1"/>
</dbReference>
<dbReference type="RefSeq" id="XP_024920393.1">
    <property type="nucleotide sequence ID" value="XM_025064625.1"/>
</dbReference>
<dbReference type="OrthoDB" id="691130at2759"/>
<keyword evidence="4 9" id="KW-0238">DNA-binding</keyword>
<keyword evidence="13" id="KW-1185">Reference proteome</keyword>
<evidence type="ECO:0000256" key="10">
    <source>
        <dbReference type="SAM" id="MobiDB-lite"/>
    </source>
</evidence>
<evidence type="ECO:0000256" key="1">
    <source>
        <dbReference type="ARBA" id="ARBA00004123"/>
    </source>
</evidence>
<dbReference type="Proteomes" id="UP000265120">
    <property type="component" value="Chromosome 17"/>
</dbReference>
<reference evidence="12" key="3">
    <citation type="submission" date="2025-09" db="UniProtKB">
        <authorList>
            <consortium name="Ensembl"/>
        </authorList>
    </citation>
    <scope>IDENTIFICATION</scope>
</reference>
<dbReference type="GO" id="GO:0060271">
    <property type="term" value="P:cilium assembly"/>
    <property type="evidence" value="ECO:0007669"/>
    <property type="project" value="UniProtKB-ARBA"/>
</dbReference>
<comment type="subcellular location">
    <subcellularLocation>
        <location evidence="1 9">Nucleus</location>
    </subcellularLocation>
</comment>
<proteinExistence type="inferred from homology"/>
<dbReference type="Ensembl" id="ENSCSET00000015447.1">
    <property type="protein sequence ID" value="ENSCSEP00000015260.1"/>
    <property type="gene ID" value="ENSCSEG00000009813.1"/>
</dbReference>
<dbReference type="RefSeq" id="XP_024920390.1">
    <property type="nucleotide sequence ID" value="XM_025064622.1"/>
</dbReference>
<protein>
    <submittedName>
        <fullName evidence="12">Forkhead box protein J1-A-like</fullName>
    </submittedName>
</protein>
<dbReference type="FunFam" id="1.10.10.10:FF:000030">
    <property type="entry name" value="Forkhead box protein K2"/>
    <property type="match status" value="1"/>
</dbReference>
<dbReference type="RefSeq" id="XP_024920391.1">
    <property type="nucleotide sequence ID" value="XM_025064623.1"/>
</dbReference>
<dbReference type="GO" id="GO:0000981">
    <property type="term" value="F:DNA-binding transcription factor activity, RNA polymerase II-specific"/>
    <property type="evidence" value="ECO:0007669"/>
    <property type="project" value="TreeGrafter"/>
</dbReference>
<comment type="similarity">
    <text evidence="8">Belongs to the FOXJ1 family.</text>
</comment>
<dbReference type="CDD" id="cd20023">
    <property type="entry name" value="FH_FOXJ1"/>
    <property type="match status" value="1"/>
</dbReference>
<dbReference type="Pfam" id="PF00250">
    <property type="entry name" value="Forkhead"/>
    <property type="match status" value="1"/>
</dbReference>
<dbReference type="KEGG" id="csem:103393472"/>
<dbReference type="RefSeq" id="XP_024920394.1">
    <property type="nucleotide sequence ID" value="XM_025064626.1"/>
</dbReference>
<evidence type="ECO:0000256" key="2">
    <source>
        <dbReference type="ARBA" id="ARBA00022794"/>
    </source>
</evidence>
<reference evidence="12" key="2">
    <citation type="submission" date="2025-08" db="UniProtKB">
        <authorList>
            <consortium name="Ensembl"/>
        </authorList>
    </citation>
    <scope>IDENTIFICATION</scope>
</reference>
<name>A0A3P8VS25_CYNSE</name>
<evidence type="ECO:0000313" key="12">
    <source>
        <dbReference type="Ensembl" id="ENSCSEP00000015260.1"/>
    </source>
</evidence>
<dbReference type="AlphaFoldDB" id="A0A3P8VS25"/>
<dbReference type="PROSITE" id="PS50039">
    <property type="entry name" value="FORK_HEAD_3"/>
    <property type="match status" value="1"/>
</dbReference>
<dbReference type="InterPro" id="IPR036390">
    <property type="entry name" value="WH_DNA-bd_sf"/>
</dbReference>
<dbReference type="GO" id="GO:0000978">
    <property type="term" value="F:RNA polymerase II cis-regulatory region sequence-specific DNA binding"/>
    <property type="evidence" value="ECO:0007669"/>
    <property type="project" value="TreeGrafter"/>
</dbReference>
<dbReference type="Gene3D" id="1.10.10.10">
    <property type="entry name" value="Winged helix-like DNA-binding domain superfamily/Winged helix DNA-binding domain"/>
    <property type="match status" value="1"/>
</dbReference>
<dbReference type="PROSITE" id="PS00658">
    <property type="entry name" value="FORK_HEAD_2"/>
    <property type="match status" value="1"/>
</dbReference>
<dbReference type="InterPro" id="IPR047513">
    <property type="entry name" value="FOXJ1"/>
</dbReference>
<dbReference type="GO" id="GO:0003146">
    <property type="term" value="P:heart jogging"/>
    <property type="evidence" value="ECO:0007669"/>
    <property type="project" value="UniProtKB-ARBA"/>
</dbReference>
<dbReference type="GO" id="GO:0001947">
    <property type="term" value="P:heart looping"/>
    <property type="evidence" value="ECO:0007669"/>
    <property type="project" value="UniProtKB-ARBA"/>
</dbReference>
<evidence type="ECO:0000256" key="4">
    <source>
        <dbReference type="ARBA" id="ARBA00023125"/>
    </source>
</evidence>
<evidence type="ECO:0000256" key="8">
    <source>
        <dbReference type="ARBA" id="ARBA00034770"/>
    </source>
</evidence>
<dbReference type="GeneID" id="103393472"/>
<dbReference type="InterPro" id="IPR001766">
    <property type="entry name" value="Fork_head_dom"/>
</dbReference>
<dbReference type="GO" id="GO:0005634">
    <property type="term" value="C:nucleus"/>
    <property type="evidence" value="ECO:0007669"/>
    <property type="project" value="UniProtKB-SubCell"/>
</dbReference>
<dbReference type="RefSeq" id="XP_024920392.1">
    <property type="nucleotide sequence ID" value="XM_025064624.1"/>
</dbReference>
<keyword evidence="3" id="KW-0805">Transcription regulation</keyword>
<evidence type="ECO:0000259" key="11">
    <source>
        <dbReference type="PROSITE" id="PS50039"/>
    </source>
</evidence>
<reference evidence="12 13" key="1">
    <citation type="journal article" date="2014" name="Nat. Genet.">
        <title>Whole-genome sequence of a flatfish provides insights into ZW sex chromosome evolution and adaptation to a benthic lifestyle.</title>
        <authorList>
            <person name="Chen S."/>
            <person name="Zhang G."/>
            <person name="Shao C."/>
            <person name="Huang Q."/>
            <person name="Liu G."/>
            <person name="Zhang P."/>
            <person name="Song W."/>
            <person name="An N."/>
            <person name="Chalopin D."/>
            <person name="Volff J.N."/>
            <person name="Hong Y."/>
            <person name="Li Q."/>
            <person name="Sha Z."/>
            <person name="Zhou H."/>
            <person name="Xie M."/>
            <person name="Yu Q."/>
            <person name="Liu Y."/>
            <person name="Xiang H."/>
            <person name="Wang N."/>
            <person name="Wu K."/>
            <person name="Yang C."/>
            <person name="Zhou Q."/>
            <person name="Liao X."/>
            <person name="Yang L."/>
            <person name="Hu Q."/>
            <person name="Zhang J."/>
            <person name="Meng L."/>
            <person name="Jin L."/>
            <person name="Tian Y."/>
            <person name="Lian J."/>
            <person name="Yang J."/>
            <person name="Miao G."/>
            <person name="Liu S."/>
            <person name="Liang Z."/>
            <person name="Yan F."/>
            <person name="Li Y."/>
            <person name="Sun B."/>
            <person name="Zhang H."/>
            <person name="Zhang J."/>
            <person name="Zhu Y."/>
            <person name="Du M."/>
            <person name="Zhao Y."/>
            <person name="Schartl M."/>
            <person name="Tang Q."/>
            <person name="Wang J."/>
        </authorList>
    </citation>
    <scope>NUCLEOTIDE SEQUENCE</scope>
</reference>
<dbReference type="CTD" id="767737"/>